<accession>A0A9K3DIF6</accession>
<dbReference type="AlphaFoldDB" id="A0A9K3DIF6"/>
<dbReference type="EMBL" id="MNCJ02000332">
    <property type="protein sequence ID" value="KAF5755615.1"/>
    <property type="molecule type" value="Genomic_DNA"/>
</dbReference>
<evidence type="ECO:0000256" key="1">
    <source>
        <dbReference type="SAM" id="MobiDB-lite"/>
    </source>
</evidence>
<gene>
    <name evidence="2" type="ORF">HanXRQr2_Chr17g0804801</name>
</gene>
<comment type="caution">
    <text evidence="2">The sequence shown here is derived from an EMBL/GenBank/DDBJ whole genome shotgun (WGS) entry which is preliminary data.</text>
</comment>
<reference evidence="2" key="1">
    <citation type="journal article" date="2017" name="Nature">
        <title>The sunflower genome provides insights into oil metabolism, flowering and Asterid evolution.</title>
        <authorList>
            <person name="Badouin H."/>
            <person name="Gouzy J."/>
            <person name="Grassa C.J."/>
            <person name="Murat F."/>
            <person name="Staton S.E."/>
            <person name="Cottret L."/>
            <person name="Lelandais-Briere C."/>
            <person name="Owens G.L."/>
            <person name="Carrere S."/>
            <person name="Mayjonade B."/>
            <person name="Legrand L."/>
            <person name="Gill N."/>
            <person name="Kane N.C."/>
            <person name="Bowers J.E."/>
            <person name="Hubner S."/>
            <person name="Bellec A."/>
            <person name="Berard A."/>
            <person name="Berges H."/>
            <person name="Blanchet N."/>
            <person name="Boniface M.C."/>
            <person name="Brunel D."/>
            <person name="Catrice O."/>
            <person name="Chaidir N."/>
            <person name="Claudel C."/>
            <person name="Donnadieu C."/>
            <person name="Faraut T."/>
            <person name="Fievet G."/>
            <person name="Helmstetter N."/>
            <person name="King M."/>
            <person name="Knapp S.J."/>
            <person name="Lai Z."/>
            <person name="Le Paslier M.C."/>
            <person name="Lippi Y."/>
            <person name="Lorenzon L."/>
            <person name="Mandel J.R."/>
            <person name="Marage G."/>
            <person name="Marchand G."/>
            <person name="Marquand E."/>
            <person name="Bret-Mestries E."/>
            <person name="Morien E."/>
            <person name="Nambeesan S."/>
            <person name="Nguyen T."/>
            <person name="Pegot-Espagnet P."/>
            <person name="Pouilly N."/>
            <person name="Raftis F."/>
            <person name="Sallet E."/>
            <person name="Schiex T."/>
            <person name="Thomas J."/>
            <person name="Vandecasteele C."/>
            <person name="Vares D."/>
            <person name="Vear F."/>
            <person name="Vautrin S."/>
            <person name="Crespi M."/>
            <person name="Mangin B."/>
            <person name="Burke J.M."/>
            <person name="Salse J."/>
            <person name="Munos S."/>
            <person name="Vincourt P."/>
            <person name="Rieseberg L.H."/>
            <person name="Langlade N.B."/>
        </authorList>
    </citation>
    <scope>NUCLEOTIDE SEQUENCE</scope>
    <source>
        <tissue evidence="2">Leaves</tissue>
    </source>
</reference>
<keyword evidence="3" id="KW-1185">Reference proteome</keyword>
<evidence type="ECO:0000313" key="3">
    <source>
        <dbReference type="Proteomes" id="UP000215914"/>
    </source>
</evidence>
<organism evidence="2 3">
    <name type="scientific">Helianthus annuus</name>
    <name type="common">Common sunflower</name>
    <dbReference type="NCBI Taxonomy" id="4232"/>
    <lineage>
        <taxon>Eukaryota</taxon>
        <taxon>Viridiplantae</taxon>
        <taxon>Streptophyta</taxon>
        <taxon>Embryophyta</taxon>
        <taxon>Tracheophyta</taxon>
        <taxon>Spermatophyta</taxon>
        <taxon>Magnoliopsida</taxon>
        <taxon>eudicotyledons</taxon>
        <taxon>Gunneridae</taxon>
        <taxon>Pentapetalae</taxon>
        <taxon>asterids</taxon>
        <taxon>campanulids</taxon>
        <taxon>Asterales</taxon>
        <taxon>Asteraceae</taxon>
        <taxon>Asteroideae</taxon>
        <taxon>Heliantheae alliance</taxon>
        <taxon>Heliantheae</taxon>
        <taxon>Helianthus</taxon>
    </lineage>
</organism>
<reference evidence="2" key="2">
    <citation type="submission" date="2020-06" db="EMBL/GenBank/DDBJ databases">
        <title>Helianthus annuus Genome sequencing and assembly Release 2.</title>
        <authorList>
            <person name="Gouzy J."/>
            <person name="Langlade N."/>
            <person name="Munos S."/>
        </authorList>
    </citation>
    <scope>NUCLEOTIDE SEQUENCE</scope>
    <source>
        <tissue evidence="2">Leaves</tissue>
    </source>
</reference>
<dbReference type="Gramene" id="mRNA:HanXRQr2_Chr17g0804801">
    <property type="protein sequence ID" value="CDS:HanXRQr2_Chr17g0804801.1"/>
    <property type="gene ID" value="HanXRQr2_Chr17g0804801"/>
</dbReference>
<evidence type="ECO:0000313" key="2">
    <source>
        <dbReference type="EMBL" id="KAF5755615.1"/>
    </source>
</evidence>
<feature type="region of interest" description="Disordered" evidence="1">
    <location>
        <begin position="1"/>
        <end position="64"/>
    </location>
</feature>
<sequence length="64" mass="7731">MTIFPLLQPPTLTCSSPSNDGQTPLRRWLTAARQKLREEGERRDGRERRRRHESRDGKNRRRFR</sequence>
<name>A0A9K3DIF6_HELAN</name>
<feature type="compositionally biased region" description="Polar residues" evidence="1">
    <location>
        <begin position="10"/>
        <end position="22"/>
    </location>
</feature>
<feature type="compositionally biased region" description="Basic and acidic residues" evidence="1">
    <location>
        <begin position="35"/>
        <end position="57"/>
    </location>
</feature>
<dbReference type="Proteomes" id="UP000215914">
    <property type="component" value="Unassembled WGS sequence"/>
</dbReference>
<proteinExistence type="predicted"/>
<protein>
    <submittedName>
        <fullName evidence="2">Uncharacterized protein</fullName>
    </submittedName>
</protein>